<name>A0A935UFR6_9PROT</name>
<dbReference type="GO" id="GO:0030246">
    <property type="term" value="F:carbohydrate binding"/>
    <property type="evidence" value="ECO:0007669"/>
    <property type="project" value="InterPro"/>
</dbReference>
<dbReference type="InterPro" id="IPR002102">
    <property type="entry name" value="Cohesin_dom"/>
</dbReference>
<keyword evidence="4" id="KW-0472">Membrane</keyword>
<dbReference type="Pfam" id="PF00263">
    <property type="entry name" value="Secretin"/>
    <property type="match status" value="1"/>
</dbReference>
<feature type="domain" description="Secretin/TonB short N-terminal" evidence="10">
    <location>
        <begin position="214"/>
        <end position="265"/>
    </location>
</feature>
<feature type="region of interest" description="Disordered" evidence="8">
    <location>
        <begin position="575"/>
        <end position="627"/>
    </location>
</feature>
<dbReference type="Pfam" id="PF00963">
    <property type="entry name" value="Cohesin"/>
    <property type="match status" value="1"/>
</dbReference>
<evidence type="ECO:0000256" key="2">
    <source>
        <dbReference type="ARBA" id="ARBA00022448"/>
    </source>
</evidence>
<comment type="subcellular location">
    <subcellularLocation>
        <location evidence="7">Cell outer membrane</location>
    </subcellularLocation>
    <subcellularLocation>
        <location evidence="1">Membrane</location>
    </subcellularLocation>
</comment>
<dbReference type="InterPro" id="IPR008965">
    <property type="entry name" value="CBM2/CBM3_carb-bd_dom_sf"/>
</dbReference>
<dbReference type="Gene3D" id="2.60.40.680">
    <property type="match status" value="1"/>
</dbReference>
<dbReference type="Pfam" id="PF03958">
    <property type="entry name" value="Secretin_N"/>
    <property type="match status" value="1"/>
</dbReference>
<dbReference type="CDD" id="cd08547">
    <property type="entry name" value="Type_II_cohesin"/>
    <property type="match status" value="1"/>
</dbReference>
<dbReference type="SUPFAM" id="SSF49384">
    <property type="entry name" value="Carbohydrate-binding domain"/>
    <property type="match status" value="1"/>
</dbReference>
<dbReference type="Proteomes" id="UP000697998">
    <property type="component" value="Unassembled WGS sequence"/>
</dbReference>
<evidence type="ECO:0000259" key="10">
    <source>
        <dbReference type="SMART" id="SM00965"/>
    </source>
</evidence>
<evidence type="ECO:0000256" key="8">
    <source>
        <dbReference type="SAM" id="MobiDB-lite"/>
    </source>
</evidence>
<feature type="chain" id="PRO_5037326964" evidence="9">
    <location>
        <begin position="23"/>
        <end position="827"/>
    </location>
</feature>
<dbReference type="Gene3D" id="3.55.50.30">
    <property type="match status" value="1"/>
</dbReference>
<keyword evidence="2 7" id="KW-0813">Transport</keyword>
<dbReference type="SMART" id="SM00965">
    <property type="entry name" value="STN"/>
    <property type="match status" value="1"/>
</dbReference>
<protein>
    <submittedName>
        <fullName evidence="11">Secretin and TonB N-terminal domain-containing protein</fullName>
    </submittedName>
</protein>
<evidence type="ECO:0000256" key="5">
    <source>
        <dbReference type="ARBA" id="ARBA00023237"/>
    </source>
</evidence>
<dbReference type="AlphaFoldDB" id="A0A935UFR6"/>
<dbReference type="SUPFAM" id="SSF48452">
    <property type="entry name" value="TPR-like"/>
    <property type="match status" value="1"/>
</dbReference>
<evidence type="ECO:0000313" key="11">
    <source>
        <dbReference type="EMBL" id="MBK7675291.1"/>
    </source>
</evidence>
<gene>
    <name evidence="11" type="ORF">IPJ27_11325</name>
</gene>
<comment type="caution">
    <text evidence="11">The sequence shown here is derived from an EMBL/GenBank/DDBJ whole genome shotgun (WGS) entry which is preliminary data.</text>
</comment>
<evidence type="ECO:0000256" key="6">
    <source>
        <dbReference type="RuleBase" id="RU004003"/>
    </source>
</evidence>
<proteinExistence type="inferred from homology"/>
<evidence type="ECO:0000256" key="4">
    <source>
        <dbReference type="ARBA" id="ARBA00023136"/>
    </source>
</evidence>
<comment type="similarity">
    <text evidence="6">Belongs to the bacterial secretin family.</text>
</comment>
<evidence type="ECO:0000256" key="7">
    <source>
        <dbReference type="RuleBase" id="RU004004"/>
    </source>
</evidence>
<dbReference type="InterPro" id="IPR005644">
    <property type="entry name" value="NolW-like"/>
</dbReference>
<dbReference type="InterPro" id="IPR011662">
    <property type="entry name" value="Secretin/TonB_short_N"/>
</dbReference>
<dbReference type="GO" id="GO:0009279">
    <property type="term" value="C:cell outer membrane"/>
    <property type="evidence" value="ECO:0007669"/>
    <property type="project" value="UniProtKB-SubCell"/>
</dbReference>
<sequence length="827" mass="86655">MNGKSGKAGLAGWRLFCLSFLAALLLAGCAAQNAYREGQTLLAENQVDAGLAKIQEALVLDPASAEYRIAYVRALDREINASLGRAERALIELRYADAEAAYRRVLALQPSNDRALAGLKLIETARRHDILYQEAEAAWAKKDVDGALGRLRAILAVNGKHERALALQKRIEEATAQMAKASALTAAFRKPITIEFRDTPLKMVFEVISRTAGLNFVFDKDVRADQKTTIFLRNSTIDAAVNVLLLTNQLEQRVLDGNSILIYPNTPAKQKEYQALTVRTFYLANADAKTVGATLKTILKSKDIVVDEKLNLVMIRDSLEAIRLAEKLVALQDVPEPEVMLEVEILEVKRSRLQALGINWPDAIALRPLPLEGLTVNDLRNLNSSTIGATVGPTTLRANQTDSDVSVLANPRIRARNREKAKILIGERVPNITSTITATGFSSESVTYIDVGLKLDIEPTIYLDNEVAIKVMLEVSNIVDKITTKTGTVAYQIGTRTATSVLRLKDGENQLLAGLIQDDDRRNASKLPFLGDIPLLGRLFGSHSNEGVKTEIVLSITPRILRNLRPAEPYLAEFDGGTETSFRGRPEGGGGAVPLAAGLGGRGAAPAPAGAAPGGGAAPGPAAAAPGAVAAAPGAAPAAAVGQNNPASSLQPVASPQGAAVDPLLASPAGGTAVGGATLPPGTQAAAQVGGSAQLLWQGPAQARVGDTFALQLVMQADQPVVSVPLAIGFDPRLLQVANVNEGGFLKQGGAQTSFSFRVDPAGQVLMTATRAGSGGASGADAIATIEWRALAAGGGRIDLITIAPVGSGGATINAVLPAAHALTIAP</sequence>
<reference evidence="11 12" key="1">
    <citation type="submission" date="2020-10" db="EMBL/GenBank/DDBJ databases">
        <title>Connecting structure to function with the recovery of over 1000 high-quality activated sludge metagenome-assembled genomes encoding full-length rRNA genes using long-read sequencing.</title>
        <authorList>
            <person name="Singleton C.M."/>
            <person name="Petriglieri F."/>
            <person name="Kristensen J.M."/>
            <person name="Kirkegaard R.H."/>
            <person name="Michaelsen T.Y."/>
            <person name="Andersen M.H."/>
            <person name="Karst S.M."/>
            <person name="Dueholm M.S."/>
            <person name="Nielsen P.H."/>
            <person name="Albertsen M."/>
        </authorList>
    </citation>
    <scope>NUCLEOTIDE SEQUENCE [LARGE SCALE GENOMIC DNA]</scope>
    <source>
        <strain evidence="11">EsbW_18-Q3-R4-48_BATAC.285</strain>
    </source>
</reference>
<dbReference type="PRINTS" id="PR00811">
    <property type="entry name" value="BCTERIALGSPD"/>
</dbReference>
<keyword evidence="5" id="KW-0998">Cell outer membrane</keyword>
<dbReference type="PANTHER" id="PTHR30332:SF17">
    <property type="entry name" value="TYPE IV PILIATION SYSTEM PROTEIN DR_0774-RELATED"/>
    <property type="match status" value="1"/>
</dbReference>
<dbReference type="GO" id="GO:0000272">
    <property type="term" value="P:polysaccharide catabolic process"/>
    <property type="evidence" value="ECO:0007669"/>
    <property type="project" value="InterPro"/>
</dbReference>
<dbReference type="GO" id="GO:0015627">
    <property type="term" value="C:type II protein secretion system complex"/>
    <property type="evidence" value="ECO:0007669"/>
    <property type="project" value="TreeGrafter"/>
</dbReference>
<dbReference type="InterPro" id="IPR050810">
    <property type="entry name" value="Bact_Secretion_Sys_Channel"/>
</dbReference>
<evidence type="ECO:0000313" key="12">
    <source>
        <dbReference type="Proteomes" id="UP000697998"/>
    </source>
</evidence>
<feature type="signal peptide" evidence="9">
    <location>
        <begin position="1"/>
        <end position="22"/>
    </location>
</feature>
<accession>A0A935UFR6</accession>
<evidence type="ECO:0000256" key="1">
    <source>
        <dbReference type="ARBA" id="ARBA00004370"/>
    </source>
</evidence>
<dbReference type="PANTHER" id="PTHR30332">
    <property type="entry name" value="PROBABLE GENERAL SECRETION PATHWAY PROTEIN D"/>
    <property type="match status" value="1"/>
</dbReference>
<dbReference type="InterPro" id="IPR004846">
    <property type="entry name" value="T2SS/T3SS_dom"/>
</dbReference>
<dbReference type="PROSITE" id="PS51257">
    <property type="entry name" value="PROKAR_LIPOPROTEIN"/>
    <property type="match status" value="1"/>
</dbReference>
<dbReference type="PRINTS" id="PR01032">
    <property type="entry name" value="PHAGEIV"/>
</dbReference>
<dbReference type="Gene3D" id="3.30.1370.120">
    <property type="match status" value="1"/>
</dbReference>
<dbReference type="GO" id="GO:0009306">
    <property type="term" value="P:protein secretion"/>
    <property type="evidence" value="ECO:0007669"/>
    <property type="project" value="InterPro"/>
</dbReference>
<dbReference type="InterPro" id="IPR001775">
    <property type="entry name" value="GspD/PilQ"/>
</dbReference>
<keyword evidence="3 9" id="KW-0732">Signal</keyword>
<dbReference type="Pfam" id="PF07660">
    <property type="entry name" value="STN"/>
    <property type="match status" value="1"/>
</dbReference>
<dbReference type="EMBL" id="JADJMH010000009">
    <property type="protein sequence ID" value="MBK7675291.1"/>
    <property type="molecule type" value="Genomic_DNA"/>
</dbReference>
<dbReference type="Gene3D" id="1.25.40.10">
    <property type="entry name" value="Tetratricopeptide repeat domain"/>
    <property type="match status" value="1"/>
</dbReference>
<dbReference type="InterPro" id="IPR038591">
    <property type="entry name" value="NolW-like_sf"/>
</dbReference>
<evidence type="ECO:0000256" key="9">
    <source>
        <dbReference type="SAM" id="SignalP"/>
    </source>
</evidence>
<evidence type="ECO:0000256" key="3">
    <source>
        <dbReference type="ARBA" id="ARBA00022729"/>
    </source>
</evidence>
<organism evidence="11 12">
    <name type="scientific">Candidatus Accumulibacter proximus</name>
    <dbReference type="NCBI Taxonomy" id="2954385"/>
    <lineage>
        <taxon>Bacteria</taxon>
        <taxon>Pseudomonadati</taxon>
        <taxon>Pseudomonadota</taxon>
        <taxon>Betaproteobacteria</taxon>
        <taxon>Candidatus Accumulibacter</taxon>
    </lineage>
</organism>
<feature type="compositionally biased region" description="Gly residues" evidence="8">
    <location>
        <begin position="587"/>
        <end position="603"/>
    </location>
</feature>
<dbReference type="InterPro" id="IPR011990">
    <property type="entry name" value="TPR-like_helical_dom_sf"/>
</dbReference>